<reference evidence="3" key="1">
    <citation type="submission" date="2024-06" db="EMBL/GenBank/DDBJ databases">
        <authorList>
            <person name="Huang C.H."/>
            <person name="Ting Y.S."/>
            <person name="Cheng Y.H."/>
        </authorList>
    </citation>
    <scope>NUCLEOTIDE SEQUENCE</scope>
    <source>
        <strain evidence="3">TCI803</strain>
    </source>
</reference>
<accession>A0AAU7WHJ0</accession>
<gene>
    <name evidence="3" type="ORF">ABR335_02370</name>
</gene>
<dbReference type="Gene3D" id="1.50.10.20">
    <property type="match status" value="1"/>
</dbReference>
<feature type="signal peptide" evidence="2">
    <location>
        <begin position="1"/>
        <end position="27"/>
    </location>
</feature>
<evidence type="ECO:0000256" key="2">
    <source>
        <dbReference type="SAM" id="SignalP"/>
    </source>
</evidence>
<evidence type="ECO:0000256" key="1">
    <source>
        <dbReference type="SAM" id="MobiDB-lite"/>
    </source>
</evidence>
<evidence type="ECO:0000313" key="3">
    <source>
        <dbReference type="EMBL" id="XBX98477.1"/>
    </source>
</evidence>
<dbReference type="SUPFAM" id="SSF48239">
    <property type="entry name" value="Terpenoid cyclases/Protein prenyltransferases"/>
    <property type="match status" value="1"/>
</dbReference>
<feature type="region of interest" description="Disordered" evidence="1">
    <location>
        <begin position="334"/>
        <end position="450"/>
    </location>
</feature>
<keyword evidence="2" id="KW-0732">Signal</keyword>
<feature type="compositionally biased region" description="Low complexity" evidence="1">
    <location>
        <begin position="431"/>
        <end position="444"/>
    </location>
</feature>
<dbReference type="EMBL" id="CP158453">
    <property type="protein sequence ID" value="XBX98477.1"/>
    <property type="molecule type" value="Genomic_DNA"/>
</dbReference>
<sequence length="488" mass="52038">MVGKSARRLFLGIVFVLAFAVPIHSFAAGSVTESIENTAGYFQKNPAFFKKSELDSDLVVAALAKKGLLEKKEISDYTNTISHKLQSSNVSRGDLDKAIIAIKAMGKDPSQFINGRNLVKEVYASPADRATATVYAFDLIALSTDDYAIPSNAENAPAKIAAKLVDLEVKITDGATTIGGGWSWDTSGKTPPDTDSTGMVLTALGMYQKYYNDPSVKKAIRDGKRFLMKAQKSNGGYDYNPGISTSLDGVNSSSTAQAIIGLSSIGVDPTSNKFTKNHVNPVSFLLNNYKIDNGFKWLPGDKGINDFATEEVFEALVAYDLFLKGDTLYNFRNISKSDAGSTGATDSDAEDKDPGKSPGHSPAAAPPRVVEKHTKEVVTKTNTITNTKDHTITHNNITTKTNTVEKPATAKKQTPAKTKTASNAKKEDKPATATAAAQAPPAEDAQQEPKKVVITKTTGVSPVHGWVGSLSAGAGVILLIIRKKFLGV</sequence>
<feature type="compositionally biased region" description="Basic and acidic residues" evidence="1">
    <location>
        <begin position="369"/>
        <end position="378"/>
    </location>
</feature>
<protein>
    <submittedName>
        <fullName evidence="3">Prenyltransferase/squalene oxidase repeat-containing protein</fullName>
    </submittedName>
</protein>
<dbReference type="RefSeq" id="WP_350346478.1">
    <property type="nucleotide sequence ID" value="NZ_CP158453.1"/>
</dbReference>
<dbReference type="CDD" id="cd00688">
    <property type="entry name" value="ISOPREN_C2_like"/>
    <property type="match status" value="1"/>
</dbReference>
<feature type="compositionally biased region" description="Low complexity" evidence="1">
    <location>
        <begin position="393"/>
        <end position="421"/>
    </location>
</feature>
<dbReference type="AlphaFoldDB" id="A0AAU7WHJ0"/>
<feature type="compositionally biased region" description="Polar residues" evidence="1">
    <location>
        <begin position="334"/>
        <end position="345"/>
    </location>
</feature>
<proteinExistence type="predicted"/>
<dbReference type="InterPro" id="IPR008930">
    <property type="entry name" value="Terpenoid_cyclase/PrenylTrfase"/>
</dbReference>
<dbReference type="GeneID" id="93258409"/>
<feature type="chain" id="PRO_5043425764" evidence="2">
    <location>
        <begin position="28"/>
        <end position="488"/>
    </location>
</feature>
<organism evidence="3">
    <name type="scientific">Heyndrickxia faecalis</name>
    <dbReference type="NCBI Taxonomy" id="2824910"/>
    <lineage>
        <taxon>Bacteria</taxon>
        <taxon>Bacillati</taxon>
        <taxon>Bacillota</taxon>
        <taxon>Bacilli</taxon>
        <taxon>Bacillales</taxon>
        <taxon>Bacillaceae</taxon>
        <taxon>Heyndrickxia</taxon>
    </lineage>
</organism>
<name>A0AAU7WHJ0_9BACI</name>